<feature type="transmembrane region" description="Helical" evidence="2">
    <location>
        <begin position="101"/>
        <end position="125"/>
    </location>
</feature>
<dbReference type="Proteomes" id="UP000694397">
    <property type="component" value="Chromosome 14"/>
</dbReference>
<dbReference type="AlphaFoldDB" id="A0A8C9WS04"/>
<keyword evidence="2" id="KW-0472">Membrane</keyword>
<dbReference type="PANTHER" id="PTHR15191:SF7">
    <property type="entry name" value="PTTG1-INTERACTING PROTEIN B"/>
    <property type="match status" value="1"/>
</dbReference>
<dbReference type="GO" id="GO:0005634">
    <property type="term" value="C:nucleus"/>
    <property type="evidence" value="ECO:0007669"/>
    <property type="project" value="TreeGrafter"/>
</dbReference>
<feature type="compositionally biased region" description="Basic and acidic residues" evidence="1">
    <location>
        <begin position="144"/>
        <end position="166"/>
    </location>
</feature>
<evidence type="ECO:0000256" key="2">
    <source>
        <dbReference type="SAM" id="Phobius"/>
    </source>
</evidence>
<dbReference type="GO" id="GO:0005737">
    <property type="term" value="C:cytoplasm"/>
    <property type="evidence" value="ECO:0007669"/>
    <property type="project" value="TreeGrafter"/>
</dbReference>
<dbReference type="OrthoDB" id="5829916at2759"/>
<accession>A0A8C9WS04</accession>
<reference evidence="3" key="3">
    <citation type="submission" date="2025-09" db="UniProtKB">
        <authorList>
            <consortium name="Ensembl"/>
        </authorList>
    </citation>
    <scope>IDENTIFICATION</scope>
</reference>
<evidence type="ECO:0000313" key="3">
    <source>
        <dbReference type="Ensembl" id="ENSSFOP00015078972.1"/>
    </source>
</evidence>
<feature type="region of interest" description="Disordered" evidence="1">
    <location>
        <begin position="144"/>
        <end position="182"/>
    </location>
</feature>
<keyword evidence="2" id="KW-0812">Transmembrane</keyword>
<dbReference type="PANTHER" id="PTHR15191">
    <property type="entry name" value="PROTEIN CBG20567"/>
    <property type="match status" value="1"/>
</dbReference>
<dbReference type="Ensembl" id="ENSSFOT00015074728.1">
    <property type="protein sequence ID" value="ENSSFOP00015078972.1"/>
    <property type="gene ID" value="ENSSFOG00015027566.1"/>
</dbReference>
<sequence>MGMMGEMKLRTLRLHDCCSAPLLLVVTFFFLLTTTVPRTSAALCAENSNTTCKECLKNVSCLWCRTTKKCLDYPVRTVLPPHSLCPLAEARWGLCWVNFQALIITMAVIGGVIIIAIFICCFCCCKCKNIGSKRTETKMEMQEEMRKARQMERKAEMKERHDEIRKKYGLAKENPYSKFENN</sequence>
<evidence type="ECO:0000256" key="1">
    <source>
        <dbReference type="SAM" id="MobiDB-lite"/>
    </source>
</evidence>
<name>A0A8C9WS04_SCLFO</name>
<organism evidence="3 4">
    <name type="scientific">Scleropages formosus</name>
    <name type="common">Asian bonytongue</name>
    <name type="synonym">Osteoglossum formosum</name>
    <dbReference type="NCBI Taxonomy" id="113540"/>
    <lineage>
        <taxon>Eukaryota</taxon>
        <taxon>Metazoa</taxon>
        <taxon>Chordata</taxon>
        <taxon>Craniata</taxon>
        <taxon>Vertebrata</taxon>
        <taxon>Euteleostomi</taxon>
        <taxon>Actinopterygii</taxon>
        <taxon>Neopterygii</taxon>
        <taxon>Teleostei</taxon>
        <taxon>Osteoglossocephala</taxon>
        <taxon>Osteoglossomorpha</taxon>
        <taxon>Osteoglossiformes</taxon>
        <taxon>Osteoglossidae</taxon>
        <taxon>Scleropages</taxon>
    </lineage>
</organism>
<protein>
    <submittedName>
        <fullName evidence="3">Pituitary tumor-transforming gene 1 protein-interacting protein-like</fullName>
    </submittedName>
</protein>
<dbReference type="InterPro" id="IPR052304">
    <property type="entry name" value="PTTG1IP"/>
</dbReference>
<proteinExistence type="predicted"/>
<evidence type="ECO:0000313" key="4">
    <source>
        <dbReference type="Proteomes" id="UP000694397"/>
    </source>
</evidence>
<keyword evidence="2" id="KW-1133">Transmembrane helix</keyword>
<keyword evidence="4" id="KW-1185">Reference proteome</keyword>
<gene>
    <name evidence="3" type="primary">LOC108942298</name>
</gene>
<reference evidence="3 4" key="1">
    <citation type="submission" date="2019-04" db="EMBL/GenBank/DDBJ databases">
        <authorList>
            <consortium name="Wellcome Sanger Institute Data Sharing"/>
        </authorList>
    </citation>
    <scope>NUCLEOTIDE SEQUENCE [LARGE SCALE GENOMIC DNA]</scope>
</reference>
<dbReference type="GeneTree" id="ENSGT00390000004977"/>
<reference evidence="3" key="2">
    <citation type="submission" date="2025-08" db="UniProtKB">
        <authorList>
            <consortium name="Ensembl"/>
        </authorList>
    </citation>
    <scope>IDENTIFICATION</scope>
</reference>
<dbReference type="GO" id="GO:0006606">
    <property type="term" value="P:protein import into nucleus"/>
    <property type="evidence" value="ECO:0007669"/>
    <property type="project" value="TreeGrafter"/>
</dbReference>